<evidence type="ECO:0000313" key="1">
    <source>
        <dbReference type="EMBL" id="GEP02295.1"/>
    </source>
</evidence>
<dbReference type="EMBL" id="BJZU01000003">
    <property type="protein sequence ID" value="GEP02295.1"/>
    <property type="molecule type" value="Genomic_DNA"/>
</dbReference>
<protein>
    <submittedName>
        <fullName evidence="1">Uncharacterized protein</fullName>
    </submittedName>
</protein>
<evidence type="ECO:0000313" key="4">
    <source>
        <dbReference type="Proteomes" id="UP001156856"/>
    </source>
</evidence>
<reference evidence="2" key="1">
    <citation type="journal article" date="2014" name="Int. J. Syst. Evol. Microbiol.">
        <title>Complete genome of a new Firmicutes species belonging to the dominant human colonic microbiota ('Ruminococcus bicirculans') reveals two chromosomes and a selective capacity to utilize plant glucans.</title>
        <authorList>
            <consortium name="NISC Comparative Sequencing Program"/>
            <person name="Wegmann U."/>
            <person name="Louis P."/>
            <person name="Goesmann A."/>
            <person name="Henrissat B."/>
            <person name="Duncan S.H."/>
            <person name="Flint H.J."/>
        </authorList>
    </citation>
    <scope>NUCLEOTIDE SEQUENCE</scope>
    <source>
        <strain evidence="2">NBRC 107715</strain>
    </source>
</reference>
<dbReference type="InterPro" id="IPR010260">
    <property type="entry name" value="AlpA"/>
</dbReference>
<reference evidence="1 3" key="3">
    <citation type="submission" date="2019-07" db="EMBL/GenBank/DDBJ databases">
        <title>Whole genome shotgun sequence of Methylobacterium oxalidis NBRC 107715.</title>
        <authorList>
            <person name="Hosoyama A."/>
            <person name="Uohara A."/>
            <person name="Ohji S."/>
            <person name="Ichikawa N."/>
        </authorList>
    </citation>
    <scope>NUCLEOTIDE SEQUENCE [LARGE SCALE GENOMIC DNA]</scope>
    <source>
        <strain evidence="1 3">NBRC 107715</strain>
    </source>
</reference>
<dbReference type="OrthoDB" id="9801242at2"/>
<keyword evidence="4" id="KW-1185">Reference proteome</keyword>
<gene>
    <name evidence="2" type="ORF">GCM10007888_06210</name>
    <name evidence="1" type="ORF">MOX02_03330</name>
</gene>
<reference evidence="2" key="4">
    <citation type="submission" date="2023-01" db="EMBL/GenBank/DDBJ databases">
        <title>Draft genome sequence of Methylobacterium oxalidis strain NBRC 107715.</title>
        <authorList>
            <person name="Sun Q."/>
            <person name="Mori K."/>
        </authorList>
    </citation>
    <scope>NUCLEOTIDE SEQUENCE</scope>
    <source>
        <strain evidence="2">NBRC 107715</strain>
    </source>
</reference>
<reference evidence="4" key="2">
    <citation type="journal article" date="2019" name="Int. J. Syst. Evol. Microbiol.">
        <title>The Global Catalogue of Microorganisms (GCM) 10K type strain sequencing project: providing services to taxonomists for standard genome sequencing and annotation.</title>
        <authorList>
            <consortium name="The Broad Institute Genomics Platform"/>
            <consortium name="The Broad Institute Genome Sequencing Center for Infectious Disease"/>
            <person name="Wu L."/>
            <person name="Ma J."/>
        </authorList>
    </citation>
    <scope>NUCLEOTIDE SEQUENCE [LARGE SCALE GENOMIC DNA]</scope>
    <source>
        <strain evidence="4">NBRC 107715</strain>
    </source>
</reference>
<dbReference type="AlphaFoldDB" id="A0A512IX77"/>
<organism evidence="1 3">
    <name type="scientific">Methylobacterium oxalidis</name>
    <dbReference type="NCBI Taxonomy" id="944322"/>
    <lineage>
        <taxon>Bacteria</taxon>
        <taxon>Pseudomonadati</taxon>
        <taxon>Pseudomonadota</taxon>
        <taxon>Alphaproteobacteria</taxon>
        <taxon>Hyphomicrobiales</taxon>
        <taxon>Methylobacteriaceae</taxon>
        <taxon>Methylobacterium</taxon>
    </lineage>
</organism>
<sequence>MNLNELPLELARSRVLCTEDAAAYCGLDIQMIRKMLKAEKFPKPLKLSERKQGWRLGDLQAWVDSQAELS</sequence>
<dbReference type="Proteomes" id="UP000321960">
    <property type="component" value="Unassembled WGS sequence"/>
</dbReference>
<dbReference type="Pfam" id="PF05930">
    <property type="entry name" value="Phage_AlpA"/>
    <property type="match status" value="1"/>
</dbReference>
<comment type="caution">
    <text evidence="1">The sequence shown here is derived from an EMBL/GenBank/DDBJ whole genome shotgun (WGS) entry which is preliminary data.</text>
</comment>
<dbReference type="Proteomes" id="UP001156856">
    <property type="component" value="Unassembled WGS sequence"/>
</dbReference>
<name>A0A512IX77_9HYPH</name>
<evidence type="ECO:0000313" key="3">
    <source>
        <dbReference type="Proteomes" id="UP000321960"/>
    </source>
</evidence>
<dbReference type="Gene3D" id="1.10.238.160">
    <property type="match status" value="1"/>
</dbReference>
<evidence type="ECO:0000313" key="2">
    <source>
        <dbReference type="EMBL" id="GLS62240.1"/>
    </source>
</evidence>
<dbReference type="RefSeq" id="WP_147023968.1">
    <property type="nucleotide sequence ID" value="NZ_BJZU01000003.1"/>
</dbReference>
<proteinExistence type="predicted"/>
<dbReference type="EMBL" id="BSPK01000004">
    <property type="protein sequence ID" value="GLS62240.1"/>
    <property type="molecule type" value="Genomic_DNA"/>
</dbReference>
<accession>A0A512IX77</accession>